<dbReference type="Proteomes" id="UP001183202">
    <property type="component" value="Unassembled WGS sequence"/>
</dbReference>
<dbReference type="InterPro" id="IPR013815">
    <property type="entry name" value="ATP_grasp_subdomain_1"/>
</dbReference>
<reference evidence="5" key="1">
    <citation type="submission" date="2023-07" db="EMBL/GenBank/DDBJ databases">
        <title>30 novel species of actinomycetes from the DSMZ collection.</title>
        <authorList>
            <person name="Nouioui I."/>
        </authorList>
    </citation>
    <scope>NUCLEOTIDE SEQUENCE [LARGE SCALE GENOMIC DNA]</scope>
    <source>
        <strain evidence="5">DSM 45834</strain>
    </source>
</reference>
<evidence type="ECO:0000256" key="2">
    <source>
        <dbReference type="SAM" id="MobiDB-lite"/>
    </source>
</evidence>
<keyword evidence="1" id="KW-0547">Nucleotide-binding</keyword>
<keyword evidence="1" id="KW-0067">ATP-binding</keyword>
<keyword evidence="5" id="KW-1185">Reference proteome</keyword>
<proteinExistence type="predicted"/>
<feature type="domain" description="ATP-grasp" evidence="3">
    <location>
        <begin position="90"/>
        <end position="281"/>
    </location>
</feature>
<sequence>MSYDRRDIAQRSKYVGDVIRVPHPDKDEAQFVKVLLEAAHRCPGSLLIPASDAALGTVARHKTSLEDAGLIVASDGAEVTETLLNKATTLALARSAGVPSPATFPVSDEDDVRRFCATAEFPAVLKPELSHIYKQLVGVKWTRVDSTKEALRAYTVARSHSLEVVLQELIPGDEQCGAVYNSYFWDGEPLVEFTSRKIRNSPPETGSPSVVVSEWMPEVAEQGRRLLGTARFSGYSCTEFKRDPRDGQYKVMEVNARHNLSSLLATRCGVNFPWLQYQHLVDGVVPVQRDYEQGIYWVDITRDLQHLRHYLRRPGYSLGELLQPYRRPHVCAVLDRDDLGPAVTRGVDTVRVAAGRLRSRFSRPTASPGLSPPLRLPLQREREDTPPAREGRPPLGSGRWTERTDHSPNEAPPRTAEVGGWSGG</sequence>
<dbReference type="Gene3D" id="3.30.1490.20">
    <property type="entry name" value="ATP-grasp fold, A domain"/>
    <property type="match status" value="1"/>
</dbReference>
<dbReference type="PROSITE" id="PS50975">
    <property type="entry name" value="ATP_GRASP"/>
    <property type="match status" value="1"/>
</dbReference>
<evidence type="ECO:0000313" key="4">
    <source>
        <dbReference type="EMBL" id="MDT0353275.1"/>
    </source>
</evidence>
<evidence type="ECO:0000256" key="1">
    <source>
        <dbReference type="PROSITE-ProRule" id="PRU00409"/>
    </source>
</evidence>
<feature type="compositionally biased region" description="Basic and acidic residues" evidence="2">
    <location>
        <begin position="378"/>
        <end position="392"/>
    </location>
</feature>
<accession>A0ABU2NHV5</accession>
<protein>
    <recommendedName>
        <fullName evidence="3">ATP-grasp domain-containing protein</fullName>
    </recommendedName>
</protein>
<dbReference type="RefSeq" id="WP_311559790.1">
    <property type="nucleotide sequence ID" value="NZ_JAVREJ010000029.1"/>
</dbReference>
<name>A0ABU2NHV5_9PSEU</name>
<comment type="caution">
    <text evidence="4">The sequence shown here is derived from an EMBL/GenBank/DDBJ whole genome shotgun (WGS) entry which is preliminary data.</text>
</comment>
<evidence type="ECO:0000259" key="3">
    <source>
        <dbReference type="PROSITE" id="PS50975"/>
    </source>
</evidence>
<feature type="region of interest" description="Disordered" evidence="2">
    <location>
        <begin position="361"/>
        <end position="424"/>
    </location>
</feature>
<dbReference type="SUPFAM" id="SSF56059">
    <property type="entry name" value="Glutathione synthetase ATP-binding domain-like"/>
    <property type="match status" value="1"/>
</dbReference>
<gene>
    <name evidence="4" type="ORF">RM445_27555</name>
</gene>
<dbReference type="EMBL" id="JAVREJ010000029">
    <property type="protein sequence ID" value="MDT0353275.1"/>
    <property type="molecule type" value="Genomic_DNA"/>
</dbReference>
<organism evidence="4 5">
    <name type="scientific">Pseudonocardia charpentierae</name>
    <dbReference type="NCBI Taxonomy" id="3075545"/>
    <lineage>
        <taxon>Bacteria</taxon>
        <taxon>Bacillati</taxon>
        <taxon>Actinomycetota</taxon>
        <taxon>Actinomycetes</taxon>
        <taxon>Pseudonocardiales</taxon>
        <taxon>Pseudonocardiaceae</taxon>
        <taxon>Pseudonocardia</taxon>
    </lineage>
</organism>
<dbReference type="Gene3D" id="3.30.470.20">
    <property type="entry name" value="ATP-grasp fold, B domain"/>
    <property type="match status" value="1"/>
</dbReference>
<evidence type="ECO:0000313" key="5">
    <source>
        <dbReference type="Proteomes" id="UP001183202"/>
    </source>
</evidence>
<dbReference type="InterPro" id="IPR011761">
    <property type="entry name" value="ATP-grasp"/>
</dbReference>